<organism evidence="2 3">
    <name type="scientific">Stenotrophomonas koreensis</name>
    <dbReference type="NCBI Taxonomy" id="266128"/>
    <lineage>
        <taxon>Bacteria</taxon>
        <taxon>Pseudomonadati</taxon>
        <taxon>Pseudomonadota</taxon>
        <taxon>Gammaproteobacteria</taxon>
        <taxon>Lysobacterales</taxon>
        <taxon>Lysobacteraceae</taxon>
        <taxon>Stenotrophomonas</taxon>
    </lineage>
</organism>
<keyword evidence="1" id="KW-0812">Transmembrane</keyword>
<name>A0A7W3UZK7_9GAMM</name>
<comment type="caution">
    <text evidence="2">The sequence shown here is derived from an EMBL/GenBank/DDBJ whole genome shotgun (WGS) entry which is preliminary data.</text>
</comment>
<protein>
    <recommendedName>
        <fullName evidence="4">Type II secretion system protein</fullName>
    </recommendedName>
</protein>
<keyword evidence="1" id="KW-0472">Membrane</keyword>
<evidence type="ECO:0000313" key="2">
    <source>
        <dbReference type="EMBL" id="MBB1116302.1"/>
    </source>
</evidence>
<evidence type="ECO:0000256" key="1">
    <source>
        <dbReference type="SAM" id="Phobius"/>
    </source>
</evidence>
<evidence type="ECO:0008006" key="4">
    <source>
        <dbReference type="Google" id="ProtNLM"/>
    </source>
</evidence>
<keyword evidence="1" id="KW-1133">Transmembrane helix</keyword>
<evidence type="ECO:0000313" key="3">
    <source>
        <dbReference type="Proteomes" id="UP000550609"/>
    </source>
</evidence>
<proteinExistence type="predicted"/>
<dbReference type="Proteomes" id="UP000550609">
    <property type="component" value="Unassembled WGS sequence"/>
</dbReference>
<accession>A0A7W3UZK7</accession>
<dbReference type="AlphaFoldDB" id="A0A7W3UZK7"/>
<sequence>MSQSVHSKPALGRNLLIAGSALILATVVAVIALTPSPQQHRNFQRDQRVISDLHALESAIAQWHQQHGQLPPALAILNTQPGVKLALQPADGAPAYRYQPGAGRHYQLCAHFLTDSAHPDTGRLSWTVPGAEPLRTAYDLEWAHGRGEHCYQRQVSAADTPAATASID</sequence>
<dbReference type="RefSeq" id="WP_182621631.1">
    <property type="nucleotide sequence ID" value="NZ_JACIUV010000002.1"/>
</dbReference>
<dbReference type="EMBL" id="JACIUV010000002">
    <property type="protein sequence ID" value="MBB1116302.1"/>
    <property type="molecule type" value="Genomic_DNA"/>
</dbReference>
<reference evidence="2 3" key="1">
    <citation type="submission" date="2020-08" db="EMBL/GenBank/DDBJ databases">
        <title>Stenotrophomonas sp. W1S232.</title>
        <authorList>
            <person name="Deng Y."/>
        </authorList>
    </citation>
    <scope>NUCLEOTIDE SEQUENCE [LARGE SCALE GENOMIC DNA]</scope>
    <source>
        <strain evidence="2 3">W1S232</strain>
    </source>
</reference>
<gene>
    <name evidence="2" type="ORF">H4O09_04375</name>
</gene>
<feature type="transmembrane region" description="Helical" evidence="1">
    <location>
        <begin position="15"/>
        <end position="35"/>
    </location>
</feature>